<evidence type="ECO:0000256" key="3">
    <source>
        <dbReference type="ARBA" id="ARBA00022676"/>
    </source>
</evidence>
<evidence type="ECO:0000256" key="8">
    <source>
        <dbReference type="ARBA" id="ARBA00023136"/>
    </source>
</evidence>
<dbReference type="InterPro" id="IPR002213">
    <property type="entry name" value="UDP_glucos_trans"/>
</dbReference>
<dbReference type="RefSeq" id="XP_034250265.1">
    <property type="nucleotide sequence ID" value="XM_034394374.1"/>
</dbReference>
<keyword evidence="6" id="KW-0256">Endoplasmic reticulum</keyword>
<keyword evidence="3 11" id="KW-0328">Glycosyltransferase</keyword>
<dbReference type="GeneID" id="117650772"/>
<dbReference type="KEGG" id="tpal:117650772"/>
<evidence type="ECO:0000313" key="14">
    <source>
        <dbReference type="Proteomes" id="UP000515158"/>
    </source>
</evidence>
<reference evidence="15" key="1">
    <citation type="submission" date="2025-08" db="UniProtKB">
        <authorList>
            <consortium name="RefSeq"/>
        </authorList>
    </citation>
    <scope>IDENTIFICATION</scope>
    <source>
        <tissue evidence="15">Total insect</tissue>
    </source>
</reference>
<gene>
    <name evidence="15" type="primary">LOC117650772</name>
</gene>
<dbReference type="FunFam" id="3.40.50.2000:FF:000050">
    <property type="entry name" value="UDP-glucuronosyltransferase"/>
    <property type="match status" value="1"/>
</dbReference>
<dbReference type="InterPro" id="IPR050271">
    <property type="entry name" value="UDP-glycosyltransferase"/>
</dbReference>
<name>A0A6P8ZYQ6_THRPL</name>
<keyword evidence="4 11" id="KW-0808">Transferase</keyword>
<dbReference type="EC" id="2.4.1.17" evidence="12"/>
<evidence type="ECO:0000256" key="4">
    <source>
        <dbReference type="ARBA" id="ARBA00022679"/>
    </source>
</evidence>
<dbReference type="GO" id="GO:0005783">
    <property type="term" value="C:endoplasmic reticulum"/>
    <property type="evidence" value="ECO:0007669"/>
    <property type="project" value="UniProtKB-SubCell"/>
</dbReference>
<comment type="similarity">
    <text evidence="2 11">Belongs to the UDP-glycosyltransferase family.</text>
</comment>
<keyword evidence="5" id="KW-0812">Transmembrane</keyword>
<comment type="subcellular location">
    <subcellularLocation>
        <location evidence="10">Endomembrane system</location>
        <topology evidence="10">Single-pass type I membrane protein</topology>
    </subcellularLocation>
    <subcellularLocation>
        <location evidence="1">Endoplasmic reticulum</location>
    </subcellularLocation>
    <subcellularLocation>
        <location evidence="12">Membrane</location>
        <topology evidence="12">Single-pass membrane protein</topology>
    </subcellularLocation>
</comment>
<dbReference type="PANTHER" id="PTHR48043">
    <property type="entry name" value="EG:EG0003.4 PROTEIN-RELATED"/>
    <property type="match status" value="1"/>
</dbReference>
<accession>A0A6P8ZYQ6</accession>
<evidence type="ECO:0000256" key="6">
    <source>
        <dbReference type="ARBA" id="ARBA00022824"/>
    </source>
</evidence>
<evidence type="ECO:0000256" key="12">
    <source>
        <dbReference type="RuleBase" id="RU362059"/>
    </source>
</evidence>
<evidence type="ECO:0000256" key="10">
    <source>
        <dbReference type="ARBA" id="ARBA00046288"/>
    </source>
</evidence>
<keyword evidence="7" id="KW-1133">Transmembrane helix</keyword>
<keyword evidence="9" id="KW-0325">Glycoprotein</keyword>
<evidence type="ECO:0000256" key="1">
    <source>
        <dbReference type="ARBA" id="ARBA00004240"/>
    </source>
</evidence>
<proteinExistence type="inferred from homology"/>
<sequence>MTVFQTKQFQDIMSGAYGKFDVVFTEICGSDCWAVVAHKLQIPLISIATQPDFPHMHARLGSVDNPSYLITAYELMAGKMNLWQRCRNVLTYFGSILLDKAIRQWMDGAEDGVIVFSMGSLVRSNSLPQAVIEALLAAFAALPQRVLWKYEGDGLQPPANVKVVPWLPQRDVLAHPKVVVFMTHGGLMGTTEALSLGVPMVGIPVFMDQGPNILLYQEIGIARQLDYRTMTKDSVLATLREFTTSDKFQRRAKKVAARFTDRPRRAAREAVWWTEYVVRHRGARHLRPLGADLPLHQYLLLDVAAVVLSKKTMGHPMSHGGAWDAMGTFFLWERFPVIFGTTSHGVLRLMGKNSMDRRLSTHEQDCLPMGSLNPWKSSHHGGGPPMVLGLHHGKRPPFCMACRLSMVLNRSLMGFQWAVMGFVSWDPMQSMLVSRTLLCRFMVAVVDQVTMVTDSGPGGPSGPGGNGSPCPW</sequence>
<evidence type="ECO:0000256" key="2">
    <source>
        <dbReference type="ARBA" id="ARBA00009995"/>
    </source>
</evidence>
<dbReference type="GO" id="GO:0015020">
    <property type="term" value="F:glucuronosyltransferase activity"/>
    <property type="evidence" value="ECO:0007669"/>
    <property type="project" value="UniProtKB-EC"/>
</dbReference>
<dbReference type="SUPFAM" id="SSF53756">
    <property type="entry name" value="UDP-Glycosyltransferase/glycogen phosphorylase"/>
    <property type="match status" value="1"/>
</dbReference>
<dbReference type="InParanoid" id="A0A6P8ZYQ6"/>
<evidence type="ECO:0000256" key="11">
    <source>
        <dbReference type="RuleBase" id="RU003718"/>
    </source>
</evidence>
<evidence type="ECO:0000256" key="7">
    <source>
        <dbReference type="ARBA" id="ARBA00022989"/>
    </source>
</evidence>
<protein>
    <recommendedName>
        <fullName evidence="12">UDP-glucuronosyltransferase</fullName>
        <ecNumber evidence="12">2.4.1.17</ecNumber>
    </recommendedName>
</protein>
<feature type="compositionally biased region" description="Gly residues" evidence="13">
    <location>
        <begin position="456"/>
        <end position="472"/>
    </location>
</feature>
<evidence type="ECO:0000256" key="9">
    <source>
        <dbReference type="ARBA" id="ARBA00023180"/>
    </source>
</evidence>
<keyword evidence="8" id="KW-0472">Membrane</keyword>
<evidence type="ECO:0000256" key="13">
    <source>
        <dbReference type="SAM" id="MobiDB-lite"/>
    </source>
</evidence>
<dbReference type="PROSITE" id="PS00375">
    <property type="entry name" value="UDPGT"/>
    <property type="match status" value="1"/>
</dbReference>
<dbReference type="Gene3D" id="3.40.50.2000">
    <property type="entry name" value="Glycogen Phosphorylase B"/>
    <property type="match status" value="1"/>
</dbReference>
<dbReference type="PANTHER" id="PTHR48043:SF145">
    <property type="entry name" value="FI06409P-RELATED"/>
    <property type="match status" value="1"/>
</dbReference>
<evidence type="ECO:0000313" key="15">
    <source>
        <dbReference type="RefSeq" id="XP_034250265.1"/>
    </source>
</evidence>
<evidence type="ECO:0000256" key="5">
    <source>
        <dbReference type="ARBA" id="ARBA00022692"/>
    </source>
</evidence>
<dbReference type="Pfam" id="PF00201">
    <property type="entry name" value="UDPGT"/>
    <property type="match status" value="1"/>
</dbReference>
<dbReference type="Proteomes" id="UP000515158">
    <property type="component" value="Unplaced"/>
</dbReference>
<comment type="catalytic activity">
    <reaction evidence="12">
        <text>glucuronate acceptor + UDP-alpha-D-glucuronate = acceptor beta-D-glucuronoside + UDP + H(+)</text>
        <dbReference type="Rhea" id="RHEA:21032"/>
        <dbReference type="ChEBI" id="CHEBI:15378"/>
        <dbReference type="ChEBI" id="CHEBI:58052"/>
        <dbReference type="ChEBI" id="CHEBI:58223"/>
        <dbReference type="ChEBI" id="CHEBI:132367"/>
        <dbReference type="ChEBI" id="CHEBI:132368"/>
        <dbReference type="EC" id="2.4.1.17"/>
    </reaction>
</comment>
<feature type="region of interest" description="Disordered" evidence="13">
    <location>
        <begin position="453"/>
        <end position="472"/>
    </location>
</feature>
<organism evidence="15">
    <name type="scientific">Thrips palmi</name>
    <name type="common">Melon thrips</name>
    <dbReference type="NCBI Taxonomy" id="161013"/>
    <lineage>
        <taxon>Eukaryota</taxon>
        <taxon>Metazoa</taxon>
        <taxon>Ecdysozoa</taxon>
        <taxon>Arthropoda</taxon>
        <taxon>Hexapoda</taxon>
        <taxon>Insecta</taxon>
        <taxon>Pterygota</taxon>
        <taxon>Neoptera</taxon>
        <taxon>Paraneoptera</taxon>
        <taxon>Thysanoptera</taxon>
        <taxon>Terebrantia</taxon>
        <taxon>Thripoidea</taxon>
        <taxon>Thripidae</taxon>
        <taxon>Thrips</taxon>
    </lineage>
</organism>
<dbReference type="GO" id="GO:0016020">
    <property type="term" value="C:membrane"/>
    <property type="evidence" value="ECO:0007669"/>
    <property type="project" value="UniProtKB-SubCell"/>
</dbReference>
<dbReference type="OrthoDB" id="5835829at2759"/>
<dbReference type="CDD" id="cd03784">
    <property type="entry name" value="GT1_Gtf-like"/>
    <property type="match status" value="1"/>
</dbReference>
<dbReference type="InterPro" id="IPR035595">
    <property type="entry name" value="UDP_glycos_trans_CS"/>
</dbReference>
<keyword evidence="14" id="KW-1185">Reference proteome</keyword>
<dbReference type="AlphaFoldDB" id="A0A6P8ZYQ6"/>